<proteinExistence type="predicted"/>
<comment type="caution">
    <text evidence="1">The sequence shown here is derived from an EMBL/GenBank/DDBJ whole genome shotgun (WGS) entry which is preliminary data.</text>
</comment>
<name>A0A9W9Q3U4_9EURO</name>
<keyword evidence="2" id="KW-1185">Reference proteome</keyword>
<gene>
    <name evidence="1" type="ORF">N7476_004284</name>
</gene>
<reference evidence="1" key="1">
    <citation type="submission" date="2022-12" db="EMBL/GenBank/DDBJ databases">
        <authorList>
            <person name="Petersen C."/>
        </authorList>
    </citation>
    <scope>NUCLEOTIDE SEQUENCE</scope>
    <source>
        <strain evidence="1">IBT 21472</strain>
    </source>
</reference>
<reference evidence="1" key="2">
    <citation type="journal article" date="2023" name="IMA Fungus">
        <title>Comparative genomic study of the Penicillium genus elucidates a diverse pangenome and 15 lateral gene transfer events.</title>
        <authorList>
            <person name="Petersen C."/>
            <person name="Sorensen T."/>
            <person name="Nielsen M.R."/>
            <person name="Sondergaard T.E."/>
            <person name="Sorensen J.L."/>
            <person name="Fitzpatrick D.A."/>
            <person name="Frisvad J.C."/>
            <person name="Nielsen K.L."/>
        </authorList>
    </citation>
    <scope>NUCLEOTIDE SEQUENCE</scope>
    <source>
        <strain evidence="1">IBT 21472</strain>
    </source>
</reference>
<dbReference type="EMBL" id="JAPZBO010000003">
    <property type="protein sequence ID" value="KAJ5321282.1"/>
    <property type="molecule type" value="Genomic_DNA"/>
</dbReference>
<dbReference type="Proteomes" id="UP001147746">
    <property type="component" value="Unassembled WGS sequence"/>
</dbReference>
<accession>A0A9W9Q3U4</accession>
<evidence type="ECO:0000313" key="1">
    <source>
        <dbReference type="EMBL" id="KAJ5321282.1"/>
    </source>
</evidence>
<protein>
    <submittedName>
        <fullName evidence="1">Uncharacterized protein</fullName>
    </submittedName>
</protein>
<evidence type="ECO:0000313" key="2">
    <source>
        <dbReference type="Proteomes" id="UP001147746"/>
    </source>
</evidence>
<organism evidence="1 2">
    <name type="scientific">Penicillium atrosanguineum</name>
    <dbReference type="NCBI Taxonomy" id="1132637"/>
    <lineage>
        <taxon>Eukaryota</taxon>
        <taxon>Fungi</taxon>
        <taxon>Dikarya</taxon>
        <taxon>Ascomycota</taxon>
        <taxon>Pezizomycotina</taxon>
        <taxon>Eurotiomycetes</taxon>
        <taxon>Eurotiomycetidae</taxon>
        <taxon>Eurotiales</taxon>
        <taxon>Aspergillaceae</taxon>
        <taxon>Penicillium</taxon>
    </lineage>
</organism>
<sequence>MPPKQESKQKRDWEAFFRAPERELKEGWVRSTRRKVEDVKKLFQRFIPLRSLSYIVPYVYSWIEELPVTDWMFWLRDEKFGLKMIEGFLIWYLDEHNLKKRQAFLTTARYFAMFCNEERGKEAPYTLKQKVKTVGF</sequence>
<dbReference type="AlphaFoldDB" id="A0A9W9Q3U4"/>